<evidence type="ECO:0000256" key="1">
    <source>
        <dbReference type="SAM" id="SignalP"/>
    </source>
</evidence>
<accession>A0A1I0MNS7</accession>
<dbReference type="InterPro" id="IPR006311">
    <property type="entry name" value="TAT_signal"/>
</dbReference>
<reference evidence="2 3" key="1">
    <citation type="submission" date="2016-10" db="EMBL/GenBank/DDBJ databases">
        <authorList>
            <person name="de Groot N.N."/>
        </authorList>
    </citation>
    <scope>NUCLEOTIDE SEQUENCE [LARGE SCALE GENOMIC DNA]</scope>
    <source>
        <strain evidence="2 3">DSM 29439</strain>
    </source>
</reference>
<dbReference type="InterPro" id="IPR007485">
    <property type="entry name" value="LPS_assembly_LptE"/>
</dbReference>
<sequence>MSWSDRRFFLTALVATAALGACGFTPVYAPGGSADGLRGAVTVAAPSDANSYELVKRLEERLGRNLSAPYDLSYTITTRSEDVGVTPRQEITRTQILGAVEFSVTSSATGEVVESGSLSNFTSYSTEGSTVSTASVERDAKRRLMVSLADMMVTRFTATFSGWGK</sequence>
<keyword evidence="2" id="KW-0449">Lipoprotein</keyword>
<dbReference type="OrthoDB" id="7629596at2"/>
<dbReference type="STRING" id="1173584.SAMN05444851_0206"/>
<feature type="signal peptide" evidence="1">
    <location>
        <begin position="1"/>
        <end position="29"/>
    </location>
</feature>
<dbReference type="EMBL" id="FOJB01000001">
    <property type="protein sequence ID" value="SEV90195.1"/>
    <property type="molecule type" value="Genomic_DNA"/>
</dbReference>
<dbReference type="AlphaFoldDB" id="A0A1I0MNS7"/>
<dbReference type="PROSITE" id="PS51318">
    <property type="entry name" value="TAT"/>
    <property type="match status" value="1"/>
</dbReference>
<evidence type="ECO:0000313" key="2">
    <source>
        <dbReference type="EMBL" id="SEV90195.1"/>
    </source>
</evidence>
<dbReference type="Gene3D" id="3.30.160.150">
    <property type="entry name" value="Lipoprotein like domain"/>
    <property type="match status" value="1"/>
</dbReference>
<feature type="chain" id="PRO_5011657963" evidence="1">
    <location>
        <begin position="30"/>
        <end position="165"/>
    </location>
</feature>
<dbReference type="PROSITE" id="PS51257">
    <property type="entry name" value="PROKAR_LIPOPROTEIN"/>
    <property type="match status" value="1"/>
</dbReference>
<dbReference type="Proteomes" id="UP000199650">
    <property type="component" value="Unassembled WGS sequence"/>
</dbReference>
<gene>
    <name evidence="2" type="ORF">SAMN05444851_0206</name>
</gene>
<organism evidence="2 3">
    <name type="scientific">Aliiroseovarius sediminilitoris</name>
    <dbReference type="NCBI Taxonomy" id="1173584"/>
    <lineage>
        <taxon>Bacteria</taxon>
        <taxon>Pseudomonadati</taxon>
        <taxon>Pseudomonadota</taxon>
        <taxon>Alphaproteobacteria</taxon>
        <taxon>Rhodobacterales</taxon>
        <taxon>Paracoccaceae</taxon>
        <taxon>Aliiroseovarius</taxon>
    </lineage>
</organism>
<dbReference type="RefSeq" id="WP_091427502.1">
    <property type="nucleotide sequence ID" value="NZ_FOJB01000001.1"/>
</dbReference>
<name>A0A1I0MNS7_9RHOB</name>
<evidence type="ECO:0000313" key="3">
    <source>
        <dbReference type="Proteomes" id="UP000199650"/>
    </source>
</evidence>
<dbReference type="GO" id="GO:0043165">
    <property type="term" value="P:Gram-negative-bacterium-type cell outer membrane assembly"/>
    <property type="evidence" value="ECO:0007669"/>
    <property type="project" value="InterPro"/>
</dbReference>
<dbReference type="Pfam" id="PF04390">
    <property type="entry name" value="LptE"/>
    <property type="match status" value="1"/>
</dbReference>
<keyword evidence="3" id="KW-1185">Reference proteome</keyword>
<protein>
    <submittedName>
        <fullName evidence="2">LPS-assembly lipoprotein</fullName>
    </submittedName>
</protein>
<dbReference type="GO" id="GO:0019867">
    <property type="term" value="C:outer membrane"/>
    <property type="evidence" value="ECO:0007669"/>
    <property type="project" value="InterPro"/>
</dbReference>
<keyword evidence="1" id="KW-0732">Signal</keyword>
<proteinExistence type="predicted"/>